<sequence>MIDLGQNIGALADHLVINQKMSIDQDFCLAYSRCLKVPTDVGTVTKNLLLPWLDRYGILIILIINVG</sequence>
<name>A0A6V8P206_9ACTN</name>
<dbReference type="AlphaFoldDB" id="A0A6V8P206"/>
<reference evidence="1 2" key="1">
    <citation type="journal article" date="2020" name="Front. Microbiol.">
        <title>Single-cell genomics of novel Actinobacteria with the Wood-Ljungdahl pathway discovered in a serpentinizing system.</title>
        <authorList>
            <person name="Merino N."/>
            <person name="Kawai M."/>
            <person name="Boyd E.S."/>
            <person name="Colman D.R."/>
            <person name="McGlynn S.E."/>
            <person name="Nealson K.H."/>
            <person name="Kurokawa K."/>
            <person name="Hongoh Y."/>
        </authorList>
    </citation>
    <scope>NUCLEOTIDE SEQUENCE [LARGE SCALE GENOMIC DNA]</scope>
    <source>
        <strain evidence="1 2">S25</strain>
    </source>
</reference>
<evidence type="ECO:0000313" key="1">
    <source>
        <dbReference type="EMBL" id="GFP25411.1"/>
    </source>
</evidence>
<organism evidence="1 2">
    <name type="scientific">Candidatus Hakubella thermalkaliphila</name>
    <dbReference type="NCBI Taxonomy" id="2754717"/>
    <lineage>
        <taxon>Bacteria</taxon>
        <taxon>Bacillati</taxon>
        <taxon>Actinomycetota</taxon>
        <taxon>Actinomycetota incertae sedis</taxon>
        <taxon>Candidatus Hakubellales</taxon>
        <taxon>Candidatus Hakubellaceae</taxon>
        <taxon>Candidatus Hakubella</taxon>
    </lineage>
</organism>
<dbReference type="EMBL" id="BLRX01000084">
    <property type="protein sequence ID" value="GFP25411.1"/>
    <property type="molecule type" value="Genomic_DNA"/>
</dbReference>
<accession>A0A6V8P206</accession>
<protein>
    <submittedName>
        <fullName evidence="1">Uncharacterized protein</fullName>
    </submittedName>
</protein>
<evidence type="ECO:0000313" key="2">
    <source>
        <dbReference type="Proteomes" id="UP000543224"/>
    </source>
</evidence>
<comment type="caution">
    <text evidence="1">The sequence shown here is derived from an EMBL/GenBank/DDBJ whole genome shotgun (WGS) entry which is preliminary data.</text>
</comment>
<proteinExistence type="predicted"/>
<dbReference type="Proteomes" id="UP000543224">
    <property type="component" value="Unassembled WGS sequence"/>
</dbReference>
<gene>
    <name evidence="1" type="ORF">HKBW3S25_00883</name>
</gene>